<dbReference type="RefSeq" id="WP_073023617.1">
    <property type="nucleotide sequence ID" value="NZ_FQZS01000003.1"/>
</dbReference>
<dbReference type="InterPro" id="IPR051805">
    <property type="entry name" value="Dehydratase_Activator_Redct"/>
</dbReference>
<dbReference type="Pfam" id="PF09989">
    <property type="entry name" value="DUF2229"/>
    <property type="match status" value="1"/>
</dbReference>
<keyword evidence="2" id="KW-0418">Kinase</keyword>
<dbReference type="Pfam" id="PF06050">
    <property type="entry name" value="HGD-D"/>
    <property type="match status" value="1"/>
</dbReference>
<dbReference type="STRING" id="1122184.SAMN02745176_00228"/>
<reference evidence="2 3" key="1">
    <citation type="submission" date="2016-11" db="EMBL/GenBank/DDBJ databases">
        <authorList>
            <person name="Jaros S."/>
            <person name="Januszkiewicz K."/>
            <person name="Wedrychowicz H."/>
        </authorList>
    </citation>
    <scope>NUCLEOTIDE SEQUENCE [LARGE SCALE GENOMIC DNA]</scope>
    <source>
        <strain evidence="2 3">DSM 19022</strain>
    </source>
</reference>
<dbReference type="GO" id="GO:0016301">
    <property type="term" value="F:kinase activity"/>
    <property type="evidence" value="ECO:0007669"/>
    <property type="project" value="UniProtKB-KW"/>
</dbReference>
<keyword evidence="3" id="KW-1185">Reference proteome</keyword>
<accession>A0A1M6B2M0</accession>
<dbReference type="InterPro" id="IPR018709">
    <property type="entry name" value="CoA_activase_DUF2229"/>
</dbReference>
<dbReference type="AlphaFoldDB" id="A0A1M6B2M0"/>
<sequence>MKVGIPRALLFYYYYPLWKTFFEELGCEVVTSGNTTKELIDKGIKASVPEICVPIKILNGHVLELLDSGVDYVFIPRMMSIRKGEFFCPKFMGLPDMVRHSLPGAQGKVLYPKISSLSDDISDDALYLELGEALGVSHKQIKEALKEGREVWKKFRNKSKEGHTIAEAMDYVMTGKEPEKQEDCTITIGLMGYVYDVYDEFVSMGIVDKLKDMGVRVLTFEMMDEEMLDRELDFMKKRLFWTFSNKLLAAGYKFLKDKNIDGVIHVTAFGCGPDSLIGKLMEIDSIEYGKPFMTIRVDEHTGENHLLTRIEAFVDMIQRKKVKSLKEAE</sequence>
<keyword evidence="2" id="KW-0808">Transferase</keyword>
<gene>
    <name evidence="2" type="ORF">SAMN02745176_00228</name>
</gene>
<feature type="domain" description="DUF2229" evidence="1">
    <location>
        <begin position="2"/>
        <end position="222"/>
    </location>
</feature>
<dbReference type="InterPro" id="IPR010327">
    <property type="entry name" value="FldB/FldC_alpha/beta"/>
</dbReference>
<protein>
    <submittedName>
        <fullName evidence="2">Predicted nucleotide-binding protein, sugar kinase/HSP70/actin superfamily</fullName>
    </submittedName>
</protein>
<evidence type="ECO:0000259" key="1">
    <source>
        <dbReference type="Pfam" id="PF09989"/>
    </source>
</evidence>
<dbReference type="EMBL" id="FQZS01000003">
    <property type="protein sequence ID" value="SHI42703.1"/>
    <property type="molecule type" value="Genomic_DNA"/>
</dbReference>
<organism evidence="2 3">
    <name type="scientific">Lutispora thermophila DSM 19022</name>
    <dbReference type="NCBI Taxonomy" id="1122184"/>
    <lineage>
        <taxon>Bacteria</taxon>
        <taxon>Bacillati</taxon>
        <taxon>Bacillota</taxon>
        <taxon>Clostridia</taxon>
        <taxon>Lutisporales</taxon>
        <taxon>Lutisporaceae</taxon>
        <taxon>Lutispora</taxon>
    </lineage>
</organism>
<name>A0A1M6B2M0_9FIRM</name>
<proteinExistence type="predicted"/>
<dbReference type="PANTHER" id="PTHR32329:SF2">
    <property type="entry name" value="BIFUNCTIONAL PROTEIN [INCLUDES 2-HYDROXYACYL-COA DEHYDRATASE (N-TER) AND ITS ACTIVATOR DOMAIN (C_TERM)"/>
    <property type="match status" value="1"/>
</dbReference>
<evidence type="ECO:0000313" key="3">
    <source>
        <dbReference type="Proteomes" id="UP000184442"/>
    </source>
</evidence>
<dbReference type="OrthoDB" id="9780120at2"/>
<dbReference type="PANTHER" id="PTHR32329">
    <property type="entry name" value="BIFUNCTIONAL PROTEIN [INCLUDES 2-HYDROXYACYL-COA DEHYDRATASE (N-TER) AND ITS ACTIVATOR DOMAIN (C_TERM)-RELATED"/>
    <property type="match status" value="1"/>
</dbReference>
<dbReference type="Gene3D" id="3.40.50.11900">
    <property type="match status" value="1"/>
</dbReference>
<dbReference type="Proteomes" id="UP000184442">
    <property type="component" value="Unassembled WGS sequence"/>
</dbReference>
<evidence type="ECO:0000313" key="2">
    <source>
        <dbReference type="EMBL" id="SHI42703.1"/>
    </source>
</evidence>